<accession>A0A2S6HKN2</accession>
<dbReference type="GO" id="GO:0005737">
    <property type="term" value="C:cytoplasm"/>
    <property type="evidence" value="ECO:0007669"/>
    <property type="project" value="TreeGrafter"/>
</dbReference>
<dbReference type="InterPro" id="IPR036249">
    <property type="entry name" value="Thioredoxin-like_sf"/>
</dbReference>
<dbReference type="SUPFAM" id="SSF52833">
    <property type="entry name" value="Thioredoxin-like"/>
    <property type="match status" value="1"/>
</dbReference>
<dbReference type="PROSITE" id="PS51352">
    <property type="entry name" value="THIOREDOXIN_2"/>
    <property type="match status" value="1"/>
</dbReference>
<evidence type="ECO:0000256" key="5">
    <source>
        <dbReference type="ARBA" id="ARBA00023002"/>
    </source>
</evidence>
<dbReference type="EC" id="1.11.1.24" evidence="2"/>
<gene>
    <name evidence="14" type="ORF">B0F87_101422</name>
</gene>
<comment type="function">
    <text evidence="1">Thiol-specific peroxidase that catalyzes the reduction of hydrogen peroxide and organic hydroperoxides to water and alcohols, respectively. Plays a role in cell protection against oxidative stress by detoxifying peroxides and as sensor of hydrogen peroxide-mediated signaling events.</text>
</comment>
<comment type="similarity">
    <text evidence="9">Belongs to the peroxiredoxin family. BCP/PrxQ subfamily.</text>
</comment>
<keyword evidence="3" id="KW-0575">Peroxidase</keyword>
<dbReference type="EMBL" id="PTIZ01000001">
    <property type="protein sequence ID" value="PPK78040.1"/>
    <property type="molecule type" value="Genomic_DNA"/>
</dbReference>
<dbReference type="GO" id="GO:0045454">
    <property type="term" value="P:cell redox homeostasis"/>
    <property type="evidence" value="ECO:0007669"/>
    <property type="project" value="TreeGrafter"/>
</dbReference>
<evidence type="ECO:0000256" key="2">
    <source>
        <dbReference type="ARBA" id="ARBA00013017"/>
    </source>
</evidence>
<evidence type="ECO:0000256" key="8">
    <source>
        <dbReference type="ARBA" id="ARBA00032824"/>
    </source>
</evidence>
<evidence type="ECO:0000259" key="13">
    <source>
        <dbReference type="PROSITE" id="PS51352"/>
    </source>
</evidence>
<evidence type="ECO:0000313" key="14">
    <source>
        <dbReference type="EMBL" id="PPK78040.1"/>
    </source>
</evidence>
<keyword evidence="4" id="KW-0049">Antioxidant</keyword>
<evidence type="ECO:0000256" key="6">
    <source>
        <dbReference type="ARBA" id="ARBA00023157"/>
    </source>
</evidence>
<evidence type="ECO:0000256" key="10">
    <source>
        <dbReference type="ARBA" id="ARBA00042639"/>
    </source>
</evidence>
<dbReference type="Pfam" id="PF00578">
    <property type="entry name" value="AhpC-TSA"/>
    <property type="match status" value="1"/>
</dbReference>
<feature type="signal peptide" evidence="12">
    <location>
        <begin position="1"/>
        <end position="20"/>
    </location>
</feature>
<comment type="catalytic activity">
    <reaction evidence="11">
        <text>a hydroperoxide + [thioredoxin]-dithiol = an alcohol + [thioredoxin]-disulfide + H2O</text>
        <dbReference type="Rhea" id="RHEA:62620"/>
        <dbReference type="Rhea" id="RHEA-COMP:10698"/>
        <dbReference type="Rhea" id="RHEA-COMP:10700"/>
        <dbReference type="ChEBI" id="CHEBI:15377"/>
        <dbReference type="ChEBI" id="CHEBI:29950"/>
        <dbReference type="ChEBI" id="CHEBI:30879"/>
        <dbReference type="ChEBI" id="CHEBI:35924"/>
        <dbReference type="ChEBI" id="CHEBI:50058"/>
        <dbReference type="EC" id="1.11.1.24"/>
    </reaction>
</comment>
<dbReference type="PANTHER" id="PTHR42801">
    <property type="entry name" value="THIOREDOXIN-DEPENDENT PEROXIDE REDUCTASE"/>
    <property type="match status" value="1"/>
</dbReference>
<organism evidence="14 15">
    <name type="scientific">Methylobacter tundripaludum</name>
    <dbReference type="NCBI Taxonomy" id="173365"/>
    <lineage>
        <taxon>Bacteria</taxon>
        <taxon>Pseudomonadati</taxon>
        <taxon>Pseudomonadota</taxon>
        <taxon>Gammaproteobacteria</taxon>
        <taxon>Methylococcales</taxon>
        <taxon>Methylococcaceae</taxon>
        <taxon>Methylobacter</taxon>
    </lineage>
</organism>
<dbReference type="CDD" id="cd03017">
    <property type="entry name" value="PRX_BCP"/>
    <property type="match status" value="1"/>
</dbReference>
<evidence type="ECO:0000256" key="3">
    <source>
        <dbReference type="ARBA" id="ARBA00022559"/>
    </source>
</evidence>
<dbReference type="Gene3D" id="3.40.30.10">
    <property type="entry name" value="Glutaredoxin"/>
    <property type="match status" value="1"/>
</dbReference>
<evidence type="ECO:0000256" key="7">
    <source>
        <dbReference type="ARBA" id="ARBA00023284"/>
    </source>
</evidence>
<reference evidence="14 15" key="1">
    <citation type="submission" date="2018-02" db="EMBL/GenBank/DDBJ databases">
        <title>Subsurface microbial communities from deep shales in Ohio and West Virginia, USA.</title>
        <authorList>
            <person name="Wrighton K."/>
        </authorList>
    </citation>
    <scope>NUCLEOTIDE SEQUENCE [LARGE SCALE GENOMIC DNA]</scope>
    <source>
        <strain evidence="14 15">OWC-DMM</strain>
    </source>
</reference>
<evidence type="ECO:0000256" key="9">
    <source>
        <dbReference type="ARBA" id="ARBA00038489"/>
    </source>
</evidence>
<name>A0A2S6HKN2_9GAMM</name>
<keyword evidence="12" id="KW-0732">Signal</keyword>
<evidence type="ECO:0000256" key="12">
    <source>
        <dbReference type="SAM" id="SignalP"/>
    </source>
</evidence>
<keyword evidence="7" id="KW-0676">Redox-active center</keyword>
<proteinExistence type="inferred from homology"/>
<dbReference type="InterPro" id="IPR000866">
    <property type="entry name" value="AhpC/TSA"/>
</dbReference>
<evidence type="ECO:0000256" key="11">
    <source>
        <dbReference type="ARBA" id="ARBA00049091"/>
    </source>
</evidence>
<dbReference type="GO" id="GO:0008379">
    <property type="term" value="F:thioredoxin peroxidase activity"/>
    <property type="evidence" value="ECO:0007669"/>
    <property type="project" value="TreeGrafter"/>
</dbReference>
<keyword evidence="6" id="KW-1015">Disulfide bond</keyword>
<comment type="caution">
    <text evidence="14">The sequence shown here is derived from an EMBL/GenBank/DDBJ whole genome shotgun (WGS) entry which is preliminary data.</text>
</comment>
<dbReference type="RefSeq" id="WP_104427422.1">
    <property type="nucleotide sequence ID" value="NZ_PTIZ01000001.1"/>
</dbReference>
<dbReference type="GO" id="GO:0034599">
    <property type="term" value="P:cellular response to oxidative stress"/>
    <property type="evidence" value="ECO:0007669"/>
    <property type="project" value="TreeGrafter"/>
</dbReference>
<evidence type="ECO:0000256" key="1">
    <source>
        <dbReference type="ARBA" id="ARBA00003330"/>
    </source>
</evidence>
<evidence type="ECO:0000256" key="4">
    <source>
        <dbReference type="ARBA" id="ARBA00022862"/>
    </source>
</evidence>
<keyword evidence="5" id="KW-0560">Oxidoreductase</keyword>
<evidence type="ECO:0000313" key="15">
    <source>
        <dbReference type="Proteomes" id="UP000240010"/>
    </source>
</evidence>
<feature type="domain" description="Thioredoxin" evidence="13">
    <location>
        <begin position="22"/>
        <end position="190"/>
    </location>
</feature>
<sequence length="196" mass="20622">MKRFLLGCLLSSAITLPVAAALPEGHPAPDFQTQASLAGKSFTYSLQDALKKGPVVVYFYPSAYTGGCNIQAHTFAVNHDKFTAAGASIIGVSLDSIDRLNDFSADPEFCGGKVAVASDVEGNIAKSYDLTVREATAGKKDSRGVEITHGFAERTTFIVTPDGKIAATLTGLKPAENVEKSLEIVQKLAAAKQSVK</sequence>
<dbReference type="AlphaFoldDB" id="A0A2S6HKN2"/>
<dbReference type="InterPro" id="IPR013766">
    <property type="entry name" value="Thioredoxin_domain"/>
</dbReference>
<dbReference type="Proteomes" id="UP000240010">
    <property type="component" value="Unassembled WGS sequence"/>
</dbReference>
<feature type="chain" id="PRO_5015554456" description="thioredoxin-dependent peroxiredoxin" evidence="12">
    <location>
        <begin position="21"/>
        <end position="196"/>
    </location>
</feature>
<dbReference type="InterPro" id="IPR050924">
    <property type="entry name" value="Peroxiredoxin_BCP/PrxQ"/>
</dbReference>
<dbReference type="PANTHER" id="PTHR42801:SF4">
    <property type="entry name" value="AHPC_TSA FAMILY PROTEIN"/>
    <property type="match status" value="1"/>
</dbReference>
<protein>
    <recommendedName>
        <fullName evidence="2">thioredoxin-dependent peroxiredoxin</fullName>
        <ecNumber evidence="2">1.11.1.24</ecNumber>
    </recommendedName>
    <alternativeName>
        <fullName evidence="8">Thioredoxin peroxidase</fullName>
    </alternativeName>
    <alternativeName>
        <fullName evidence="10">Thioredoxin-dependent peroxiredoxin Bcp</fullName>
    </alternativeName>
</protein>